<keyword evidence="2" id="KW-1185">Reference proteome</keyword>
<protein>
    <submittedName>
        <fullName evidence="1">Uncharacterized protein</fullName>
    </submittedName>
</protein>
<proteinExistence type="predicted"/>
<evidence type="ECO:0000313" key="2">
    <source>
        <dbReference type="Proteomes" id="UP000184480"/>
    </source>
</evidence>
<sequence length="31" mass="3526">MANSLAFLNKIKEVSVEKITNIKFIGIEDIF</sequence>
<evidence type="ECO:0000313" key="1">
    <source>
        <dbReference type="EMBL" id="SHF03720.1"/>
    </source>
</evidence>
<gene>
    <name evidence="1" type="ORF">SAMN05444362_103139</name>
</gene>
<dbReference type="Proteomes" id="UP000184480">
    <property type="component" value="Unassembled WGS sequence"/>
</dbReference>
<name>A0A1M4YD94_9BACT</name>
<dbReference type="AlphaFoldDB" id="A0A1M4YD94"/>
<reference evidence="2" key="1">
    <citation type="submission" date="2016-11" db="EMBL/GenBank/DDBJ databases">
        <authorList>
            <person name="Varghese N."/>
            <person name="Submissions S."/>
        </authorList>
    </citation>
    <scope>NUCLEOTIDE SEQUENCE [LARGE SCALE GENOMIC DNA]</scope>
    <source>
        <strain evidence="2">DSM 27370</strain>
    </source>
</reference>
<dbReference type="STRING" id="1346286.SAMN05444362_103139"/>
<organism evidence="1 2">
    <name type="scientific">Dysgonomonas macrotermitis</name>
    <dbReference type="NCBI Taxonomy" id="1346286"/>
    <lineage>
        <taxon>Bacteria</taxon>
        <taxon>Pseudomonadati</taxon>
        <taxon>Bacteroidota</taxon>
        <taxon>Bacteroidia</taxon>
        <taxon>Bacteroidales</taxon>
        <taxon>Dysgonomonadaceae</taxon>
        <taxon>Dysgonomonas</taxon>
    </lineage>
</organism>
<dbReference type="EMBL" id="FQUC01000003">
    <property type="protein sequence ID" value="SHF03720.1"/>
    <property type="molecule type" value="Genomic_DNA"/>
</dbReference>
<accession>A0A1M4YD94</accession>